<protein>
    <submittedName>
        <fullName evidence="1">Uncharacterized protein</fullName>
    </submittedName>
</protein>
<evidence type="ECO:0000313" key="1">
    <source>
        <dbReference type="EMBL" id="KCW90547.1"/>
    </source>
</evidence>
<proteinExistence type="predicted"/>
<dbReference type="EMBL" id="KK198753">
    <property type="protein sequence ID" value="KCW90547.1"/>
    <property type="molecule type" value="Genomic_DNA"/>
</dbReference>
<dbReference type="AlphaFoldDB" id="A0A059DJI1"/>
<gene>
    <name evidence="1" type="ORF">EUGRSUZ_A02659</name>
</gene>
<name>A0A059DJI1_EUCGR</name>
<organism evidence="1">
    <name type="scientific">Eucalyptus grandis</name>
    <name type="common">Flooded gum</name>
    <dbReference type="NCBI Taxonomy" id="71139"/>
    <lineage>
        <taxon>Eukaryota</taxon>
        <taxon>Viridiplantae</taxon>
        <taxon>Streptophyta</taxon>
        <taxon>Embryophyta</taxon>
        <taxon>Tracheophyta</taxon>
        <taxon>Spermatophyta</taxon>
        <taxon>Magnoliopsida</taxon>
        <taxon>eudicotyledons</taxon>
        <taxon>Gunneridae</taxon>
        <taxon>Pentapetalae</taxon>
        <taxon>rosids</taxon>
        <taxon>malvids</taxon>
        <taxon>Myrtales</taxon>
        <taxon>Myrtaceae</taxon>
        <taxon>Myrtoideae</taxon>
        <taxon>Eucalypteae</taxon>
        <taxon>Eucalyptus</taxon>
    </lineage>
</organism>
<dbReference type="InParanoid" id="A0A059DJI1"/>
<sequence length="75" mass="8519">MGRLESSICPFGIRSKRRLEFLCLLQLILLTTSALAYICSRSPQAINPPTFFPLGKRRENNQVIKLSKRTINGKI</sequence>
<dbReference type="Gramene" id="KCW90547">
    <property type="protein sequence ID" value="KCW90547"/>
    <property type="gene ID" value="EUGRSUZ_A02659"/>
</dbReference>
<reference evidence="1" key="1">
    <citation type="submission" date="2013-07" db="EMBL/GenBank/DDBJ databases">
        <title>The genome of Eucalyptus grandis.</title>
        <authorList>
            <person name="Schmutz J."/>
            <person name="Hayes R."/>
            <person name="Myburg A."/>
            <person name="Tuskan G."/>
            <person name="Grattapaglia D."/>
            <person name="Rokhsar D.S."/>
        </authorList>
    </citation>
    <scope>NUCLEOTIDE SEQUENCE</scope>
    <source>
        <tissue evidence="1">Leaf extractions</tissue>
    </source>
</reference>
<accession>A0A059DJI1</accession>